<accession>A0ABR4YQG4</accession>
<name>A0ABR4YQG4_9MYCO</name>
<proteinExistence type="predicted"/>
<sequence>MANPDGVVAETVGEASDVSGAVDAVVSVMVCPVVIAGGSTRCWAPAEPPPMPIPITAVANPPITPTPAEIRFRFR</sequence>
<organism evidence="1 2">
    <name type="scientific">Mycolicibacterium setense</name>
    <dbReference type="NCBI Taxonomy" id="431269"/>
    <lineage>
        <taxon>Bacteria</taxon>
        <taxon>Bacillati</taxon>
        <taxon>Actinomycetota</taxon>
        <taxon>Actinomycetes</taxon>
        <taxon>Mycobacteriales</taxon>
        <taxon>Mycobacteriaceae</taxon>
        <taxon>Mycolicibacterium</taxon>
    </lineage>
</organism>
<protein>
    <submittedName>
        <fullName evidence="1">Uncharacterized protein</fullName>
    </submittedName>
</protein>
<gene>
    <name evidence="1" type="ORF">QQ44_19235</name>
</gene>
<comment type="caution">
    <text evidence="1">The sequence shown here is derived from an EMBL/GenBank/DDBJ whole genome shotgun (WGS) entry which is preliminary data.</text>
</comment>
<keyword evidence="2" id="KW-1185">Reference proteome</keyword>
<reference evidence="1 2" key="1">
    <citation type="submission" date="2014-11" db="EMBL/GenBank/DDBJ databases">
        <title>Mycobacterium setense Manresensis Genome.</title>
        <authorList>
            <person name="Rech G."/>
            <person name="Sumoy L."/>
        </authorList>
    </citation>
    <scope>NUCLEOTIDE SEQUENCE [LARGE SCALE GENOMIC DNA]</scope>
    <source>
        <strain evidence="1 2">Manresensis</strain>
    </source>
</reference>
<dbReference type="Proteomes" id="UP000031004">
    <property type="component" value="Unassembled WGS sequence"/>
</dbReference>
<evidence type="ECO:0000313" key="1">
    <source>
        <dbReference type="EMBL" id="KHO22449.1"/>
    </source>
</evidence>
<evidence type="ECO:0000313" key="2">
    <source>
        <dbReference type="Proteomes" id="UP000031004"/>
    </source>
</evidence>
<dbReference type="EMBL" id="JTLZ01000009">
    <property type="protein sequence ID" value="KHO22449.1"/>
    <property type="molecule type" value="Genomic_DNA"/>
</dbReference>